<gene>
    <name evidence="14" type="ORF">CASFOL_007011</name>
</gene>
<dbReference type="EMBL" id="JAVIJP010000007">
    <property type="protein sequence ID" value="KAL3650608.1"/>
    <property type="molecule type" value="Genomic_DNA"/>
</dbReference>
<dbReference type="Proteomes" id="UP001632038">
    <property type="component" value="Unassembled WGS sequence"/>
</dbReference>
<dbReference type="SUPFAM" id="SSF48439">
    <property type="entry name" value="Protein prenylyltransferase"/>
    <property type="match status" value="2"/>
</dbReference>
<accession>A0ABD3E804</accession>
<evidence type="ECO:0000256" key="2">
    <source>
        <dbReference type="ARBA" id="ARBA00006734"/>
    </source>
</evidence>
<comment type="similarity">
    <text evidence="2">Belongs to the protein prenyltransferase subunit alpha family.</text>
</comment>
<organism evidence="14 15">
    <name type="scientific">Castilleja foliolosa</name>
    <dbReference type="NCBI Taxonomy" id="1961234"/>
    <lineage>
        <taxon>Eukaryota</taxon>
        <taxon>Viridiplantae</taxon>
        <taxon>Streptophyta</taxon>
        <taxon>Embryophyta</taxon>
        <taxon>Tracheophyta</taxon>
        <taxon>Spermatophyta</taxon>
        <taxon>Magnoliopsida</taxon>
        <taxon>eudicotyledons</taxon>
        <taxon>Gunneridae</taxon>
        <taxon>Pentapetalae</taxon>
        <taxon>asterids</taxon>
        <taxon>lamiids</taxon>
        <taxon>Lamiales</taxon>
        <taxon>Orobanchaceae</taxon>
        <taxon>Pedicularideae</taxon>
        <taxon>Castillejinae</taxon>
        <taxon>Castilleja</taxon>
    </lineage>
</organism>
<evidence type="ECO:0000313" key="15">
    <source>
        <dbReference type="Proteomes" id="UP001632038"/>
    </source>
</evidence>
<dbReference type="Gene3D" id="1.25.40.120">
    <property type="entry name" value="Protein prenylyltransferase"/>
    <property type="match status" value="2"/>
</dbReference>
<evidence type="ECO:0000256" key="3">
    <source>
        <dbReference type="ARBA" id="ARBA00012700"/>
    </source>
</evidence>
<dbReference type="GO" id="GO:0004660">
    <property type="term" value="F:protein farnesyltransferase activity"/>
    <property type="evidence" value="ECO:0007669"/>
    <property type="project" value="UniProtKB-EC"/>
</dbReference>
<evidence type="ECO:0000256" key="12">
    <source>
        <dbReference type="ARBA" id="ARBA00043086"/>
    </source>
</evidence>
<evidence type="ECO:0000256" key="7">
    <source>
        <dbReference type="ARBA" id="ARBA00022737"/>
    </source>
</evidence>
<protein>
    <recommendedName>
        <fullName evidence="9">Protein farnesyltransferase/geranylgeranyltransferase type-1 subunit alpha</fullName>
        <ecNumber evidence="4">2.5.1.58</ecNumber>
        <ecNumber evidence="3">2.5.1.59</ecNumber>
    </recommendedName>
    <alternativeName>
        <fullName evidence="12">CAAX farnesyltransferase subunit alpha</fullName>
    </alternativeName>
    <alternativeName>
        <fullName evidence="11">FTase-alpha</fullName>
    </alternativeName>
    <alternativeName>
        <fullName evidence="10">Ras proteins prenyltransferase subunit alpha</fullName>
    </alternativeName>
    <alternativeName>
        <fullName evidence="13">Type I protein geranyl-geranyltransferase subunit alpha</fullName>
    </alternativeName>
</protein>
<comment type="caution">
    <text evidence="14">The sequence shown here is derived from an EMBL/GenBank/DDBJ whole genome shotgun (WGS) entry which is preliminary data.</text>
</comment>
<dbReference type="EC" id="2.5.1.58" evidence="4"/>
<keyword evidence="5" id="KW-0637">Prenyltransferase</keyword>
<evidence type="ECO:0000256" key="6">
    <source>
        <dbReference type="ARBA" id="ARBA00022679"/>
    </source>
</evidence>
<keyword evidence="15" id="KW-1185">Reference proteome</keyword>
<reference evidence="15" key="1">
    <citation type="journal article" date="2024" name="IScience">
        <title>Strigolactones Initiate the Formation of Haustorium-like Structures in Castilleja.</title>
        <authorList>
            <person name="Buerger M."/>
            <person name="Peterson D."/>
            <person name="Chory J."/>
        </authorList>
    </citation>
    <scope>NUCLEOTIDE SEQUENCE [LARGE SCALE GENOMIC DNA]</scope>
</reference>
<dbReference type="PANTHER" id="PTHR11129:SF1">
    <property type="entry name" value="PROTEIN FARNESYLTRANSFERASE_GERANYLGERANYLTRANSFERASE TYPE-1 SUBUNIT ALPHA"/>
    <property type="match status" value="1"/>
</dbReference>
<evidence type="ECO:0000256" key="8">
    <source>
        <dbReference type="ARBA" id="ARBA00022842"/>
    </source>
</evidence>
<dbReference type="PANTHER" id="PTHR11129">
    <property type="entry name" value="PROTEIN FARNESYLTRANSFERASE ALPHA SUBUNIT/RAB GERANYLGERANYL TRANSFERASE ALPHA SUBUNIT"/>
    <property type="match status" value="1"/>
</dbReference>
<evidence type="ECO:0000256" key="4">
    <source>
        <dbReference type="ARBA" id="ARBA00012702"/>
    </source>
</evidence>
<keyword evidence="8" id="KW-0460">Magnesium</keyword>
<dbReference type="EC" id="2.5.1.59" evidence="3"/>
<evidence type="ECO:0000256" key="9">
    <source>
        <dbReference type="ARBA" id="ARBA00040965"/>
    </source>
</evidence>
<evidence type="ECO:0000313" key="14">
    <source>
        <dbReference type="EMBL" id="KAL3650608.1"/>
    </source>
</evidence>
<dbReference type="InterPro" id="IPR002088">
    <property type="entry name" value="Prenyl_trans_a"/>
</dbReference>
<dbReference type="Pfam" id="PF01239">
    <property type="entry name" value="PPTA"/>
    <property type="match status" value="3"/>
</dbReference>
<sequence>MSNENYQSLLDSPDEPKVWKKRGFLVHKNSDDDDLKEELGRIEIFAEQHPKNYLIWDYRRCIVEEIGYKAIINELKFTEKILWAKGTKNYLAWSHRQSIIQNSSKRVWLDELQFCHKILDKDKFNVSAWDQICHTVNLLRPYMSNVLRDNETTYAKKAICAQPGNEGPWIYLKFLYADDKTRLYTNPDLECIYVDVLAVAAYRLKSTMELDPSYKVPFAPVDNRGCIHALNLIVDLMALGYPADRNRKLVEAVNVLVDKSRPPLSSWRGVPYFFRQMNSEIALKVHSLMSSLDASRIRYCYMYNGSLDIRVGPDTVDNPWETESMNIPLHCVTSSQSPDRLNTILDCFIASFCQEHKVFNEVLSLNSESHLVVAWRNQLYKRLSQSYLQKQKGHEDDDTLEDLKWDLRQFLVKNIGITAVASAELDYTKGIINEDAYNRHAWSHRQWVLQTFSEDWVDEDGAEIEFCGKILDKDSCNVFAWDQRCFVVTRWIPIIKATYKFYSGHRAEPGDDVFNEIRKVEESYERLRSREIDYALNMIGSEPENPFPWSHIRGVCGAYPTNCHGERNIRDAILSVLQGERDCVVGLGAIGEGIMGNRVASLVNARGMVNAVNMLLYIFIISRIISIIKEDEVEKYSDVLKVLCPDSFVYLPEYHINIIHRMNAIMRHLRMGLAGHGLLWENAADSHLGPYSFK</sequence>
<dbReference type="PROSITE" id="PS51147">
    <property type="entry name" value="PFTA"/>
    <property type="match status" value="3"/>
</dbReference>
<comment type="cofactor">
    <cofactor evidence="1">
        <name>Mg(2+)</name>
        <dbReference type="ChEBI" id="CHEBI:18420"/>
    </cofactor>
</comment>
<dbReference type="GO" id="GO:0004662">
    <property type="term" value="F:CAAX-protein geranylgeranyltransferase activity"/>
    <property type="evidence" value="ECO:0007669"/>
    <property type="project" value="UniProtKB-EC"/>
</dbReference>
<proteinExistence type="inferred from homology"/>
<evidence type="ECO:0000256" key="1">
    <source>
        <dbReference type="ARBA" id="ARBA00001946"/>
    </source>
</evidence>
<evidence type="ECO:0000256" key="10">
    <source>
        <dbReference type="ARBA" id="ARBA00041392"/>
    </source>
</evidence>
<keyword evidence="6" id="KW-0808">Transferase</keyword>
<evidence type="ECO:0000256" key="13">
    <source>
        <dbReference type="ARBA" id="ARBA00043219"/>
    </source>
</evidence>
<name>A0ABD3E804_9LAMI</name>
<dbReference type="AlphaFoldDB" id="A0ABD3E804"/>
<evidence type="ECO:0000256" key="5">
    <source>
        <dbReference type="ARBA" id="ARBA00022602"/>
    </source>
</evidence>
<keyword evidence="7" id="KW-0677">Repeat</keyword>
<evidence type="ECO:0000256" key="11">
    <source>
        <dbReference type="ARBA" id="ARBA00042436"/>
    </source>
</evidence>